<organism evidence="2 3">
    <name type="scientific">Nibrella saemangeumensis</name>
    <dbReference type="NCBI Taxonomy" id="1084526"/>
    <lineage>
        <taxon>Bacteria</taxon>
        <taxon>Pseudomonadati</taxon>
        <taxon>Bacteroidota</taxon>
        <taxon>Cytophagia</taxon>
        <taxon>Cytophagales</taxon>
        <taxon>Spirosomataceae</taxon>
        <taxon>Nibrella</taxon>
    </lineage>
</organism>
<dbReference type="InterPro" id="IPR021314">
    <property type="entry name" value="DUF2911"/>
</dbReference>
<feature type="chain" id="PRO_5047165857" evidence="1">
    <location>
        <begin position="26"/>
        <end position="288"/>
    </location>
</feature>
<evidence type="ECO:0000313" key="2">
    <source>
        <dbReference type="EMBL" id="GAA4465085.1"/>
    </source>
</evidence>
<proteinExistence type="predicted"/>
<gene>
    <name evidence="2" type="ORF">GCM10023189_45230</name>
</gene>
<protein>
    <submittedName>
        <fullName evidence="2">DUF2911 domain-containing protein</fullName>
    </submittedName>
</protein>
<keyword evidence="1" id="KW-0732">Signal</keyword>
<dbReference type="RefSeq" id="WP_345247312.1">
    <property type="nucleotide sequence ID" value="NZ_BAABHD010000078.1"/>
</dbReference>
<dbReference type="EMBL" id="BAABHD010000078">
    <property type="protein sequence ID" value="GAA4465085.1"/>
    <property type="molecule type" value="Genomic_DNA"/>
</dbReference>
<dbReference type="SUPFAM" id="SSF48452">
    <property type="entry name" value="TPR-like"/>
    <property type="match status" value="1"/>
</dbReference>
<keyword evidence="3" id="KW-1185">Reference proteome</keyword>
<comment type="caution">
    <text evidence="2">The sequence shown here is derived from an EMBL/GenBank/DDBJ whole genome shotgun (WGS) entry which is preliminary data.</text>
</comment>
<accession>A0ABP8NCL6</accession>
<dbReference type="Pfam" id="PF11138">
    <property type="entry name" value="DUF2911"/>
    <property type="match status" value="1"/>
</dbReference>
<evidence type="ECO:0000256" key="1">
    <source>
        <dbReference type="SAM" id="SignalP"/>
    </source>
</evidence>
<dbReference type="InterPro" id="IPR011990">
    <property type="entry name" value="TPR-like_helical_dom_sf"/>
</dbReference>
<dbReference type="Gene3D" id="1.25.40.1040">
    <property type="match status" value="1"/>
</dbReference>
<evidence type="ECO:0000313" key="3">
    <source>
        <dbReference type="Proteomes" id="UP001501175"/>
    </source>
</evidence>
<name>A0ABP8NCL6_9BACT</name>
<sequence length="288" mass="32410">MKKKNHQWTLGLVTSLVFTGFSGFAQLNLPEPSPSATVQQKIGFTDVKISYSRPAVKGRTTFGGLVPWGKLWRTGASEATIVTFSDPVTIAGKPLPAGSYSLFTIPAPQQWTIIFNKHVGGHGTDGYEEKNDVLRFTVKQDSSLRFYETFTIEVQDLVHNQANLYLNWANTSVRFPVVSNADERITAEIADWINVKKENSPSLYYQAALYYFDQQKDTRQALEWATKAVQLKPAFNYLHLQAKLLAQSGHFKGAIEAARQSAQAAQQEKFLDYVTLNNRLIAEWEKKL</sequence>
<feature type="signal peptide" evidence="1">
    <location>
        <begin position="1"/>
        <end position="25"/>
    </location>
</feature>
<reference evidence="3" key="1">
    <citation type="journal article" date="2019" name="Int. J. Syst. Evol. Microbiol.">
        <title>The Global Catalogue of Microorganisms (GCM) 10K type strain sequencing project: providing services to taxonomists for standard genome sequencing and annotation.</title>
        <authorList>
            <consortium name="The Broad Institute Genomics Platform"/>
            <consortium name="The Broad Institute Genome Sequencing Center for Infectious Disease"/>
            <person name="Wu L."/>
            <person name="Ma J."/>
        </authorList>
    </citation>
    <scope>NUCLEOTIDE SEQUENCE [LARGE SCALE GENOMIC DNA]</scope>
    <source>
        <strain evidence="3">JCM 17927</strain>
    </source>
</reference>
<dbReference type="Proteomes" id="UP001501175">
    <property type="component" value="Unassembled WGS sequence"/>
</dbReference>